<dbReference type="InterPro" id="IPR001387">
    <property type="entry name" value="Cro/C1-type_HTH"/>
</dbReference>
<evidence type="ECO:0000259" key="1">
    <source>
        <dbReference type="PROSITE" id="PS50943"/>
    </source>
</evidence>
<dbReference type="CDD" id="cd00093">
    <property type="entry name" value="HTH_XRE"/>
    <property type="match status" value="1"/>
</dbReference>
<proteinExistence type="predicted"/>
<sequence>MAQAVAAPPDGSDAGEVIRWYRQHHNLTQQEAADLLNTTQSWVSKVEKGKLVPGLAELR</sequence>
<evidence type="ECO:0000313" key="2">
    <source>
        <dbReference type="EMBL" id="GHE97287.1"/>
    </source>
</evidence>
<dbReference type="Gene3D" id="1.10.260.40">
    <property type="entry name" value="lambda repressor-like DNA-binding domains"/>
    <property type="match status" value="1"/>
</dbReference>
<gene>
    <name evidence="2" type="ORF">GCM10017786_32480</name>
</gene>
<dbReference type="Pfam" id="PF13560">
    <property type="entry name" value="HTH_31"/>
    <property type="match status" value="1"/>
</dbReference>
<keyword evidence="3" id="KW-1185">Reference proteome</keyword>
<accession>A0ABQ3J0G4</accession>
<reference evidence="3" key="1">
    <citation type="journal article" date="2019" name="Int. J. Syst. Evol. Microbiol.">
        <title>The Global Catalogue of Microorganisms (GCM) 10K type strain sequencing project: providing services to taxonomists for standard genome sequencing and annotation.</title>
        <authorList>
            <consortium name="The Broad Institute Genomics Platform"/>
            <consortium name="The Broad Institute Genome Sequencing Center for Infectious Disease"/>
            <person name="Wu L."/>
            <person name="Ma J."/>
        </authorList>
    </citation>
    <scope>NUCLEOTIDE SEQUENCE [LARGE SCALE GENOMIC DNA]</scope>
    <source>
        <strain evidence="3">CGMCC 4.7677</strain>
    </source>
</reference>
<dbReference type="SUPFAM" id="SSF47413">
    <property type="entry name" value="lambda repressor-like DNA-binding domains"/>
    <property type="match status" value="1"/>
</dbReference>
<comment type="caution">
    <text evidence="2">The sequence shown here is derived from an EMBL/GenBank/DDBJ whole genome shotgun (WGS) entry which is preliminary data.</text>
</comment>
<dbReference type="PROSITE" id="PS50943">
    <property type="entry name" value="HTH_CROC1"/>
    <property type="match status" value="1"/>
</dbReference>
<name>A0ABQ3J0G4_9PSEU</name>
<dbReference type="Proteomes" id="UP000605897">
    <property type="component" value="Unassembled WGS sequence"/>
</dbReference>
<dbReference type="InterPro" id="IPR010982">
    <property type="entry name" value="Lambda_DNA-bd_dom_sf"/>
</dbReference>
<protein>
    <recommendedName>
        <fullName evidence="1">HTH cro/C1-type domain-containing protein</fullName>
    </recommendedName>
</protein>
<dbReference type="EMBL" id="BNAU01000003">
    <property type="protein sequence ID" value="GHE97287.1"/>
    <property type="molecule type" value="Genomic_DNA"/>
</dbReference>
<organism evidence="2 3">
    <name type="scientific">Amycolatopsis deserti</name>
    <dbReference type="NCBI Taxonomy" id="185696"/>
    <lineage>
        <taxon>Bacteria</taxon>
        <taxon>Bacillati</taxon>
        <taxon>Actinomycetota</taxon>
        <taxon>Actinomycetes</taxon>
        <taxon>Pseudonocardiales</taxon>
        <taxon>Pseudonocardiaceae</taxon>
        <taxon>Amycolatopsis</taxon>
    </lineage>
</organism>
<dbReference type="RefSeq" id="WP_229874524.1">
    <property type="nucleotide sequence ID" value="NZ_BNAU01000003.1"/>
</dbReference>
<feature type="domain" description="HTH cro/C1-type" evidence="1">
    <location>
        <begin position="18"/>
        <end position="58"/>
    </location>
</feature>
<evidence type="ECO:0000313" key="3">
    <source>
        <dbReference type="Proteomes" id="UP000605897"/>
    </source>
</evidence>